<protein>
    <submittedName>
        <fullName evidence="2">Putative lipoprotein</fullName>
    </submittedName>
</protein>
<feature type="chain" id="PRO_5015179143" evidence="1">
    <location>
        <begin position="22"/>
        <end position="209"/>
    </location>
</feature>
<keyword evidence="2" id="KW-0449">Lipoprotein</keyword>
<evidence type="ECO:0000313" key="2">
    <source>
        <dbReference type="EMBL" id="GBF50902.1"/>
    </source>
</evidence>
<dbReference type="EMBL" id="BFBB01000007">
    <property type="protein sequence ID" value="GBF50902.1"/>
    <property type="molecule type" value="Genomic_DNA"/>
</dbReference>
<dbReference type="Proteomes" id="UP000245133">
    <property type="component" value="Unassembled WGS sequence"/>
</dbReference>
<keyword evidence="3" id="KW-1185">Reference proteome</keyword>
<name>A0A2P2E1X8_9LEPT</name>
<evidence type="ECO:0000313" key="3">
    <source>
        <dbReference type="Proteomes" id="UP000245133"/>
    </source>
</evidence>
<feature type="signal peptide" evidence="1">
    <location>
        <begin position="1"/>
        <end position="21"/>
    </location>
</feature>
<sequence>MKKPIQLVLAMLLLTFAIQCSQDDNKVSKSTSDGNLLLALVQAQEVNRLLNRESSQIEIRGAWNQSSCSSGTCGTTVSAKVYIDTDLGSQTGFFYQENPPTCFTGGGCTTANGAQFSSFFPANYSIVEYDNTARELFYQNRSSKKFAAFVWVIQDGETLICDVFNAKDTLAEAKTDLRSRQSANTVSTSSPKSRGCNGNFAFNIIRKQE</sequence>
<dbReference type="RefSeq" id="WP_108977023.1">
    <property type="nucleotide sequence ID" value="NZ_BFBB01000007.1"/>
</dbReference>
<keyword evidence="1" id="KW-0732">Signal</keyword>
<organism evidence="2 3">
    <name type="scientific">Leptospira ryugenii</name>
    <dbReference type="NCBI Taxonomy" id="1917863"/>
    <lineage>
        <taxon>Bacteria</taxon>
        <taxon>Pseudomonadati</taxon>
        <taxon>Spirochaetota</taxon>
        <taxon>Spirochaetia</taxon>
        <taxon>Leptospirales</taxon>
        <taxon>Leptospiraceae</taxon>
        <taxon>Leptospira</taxon>
    </lineage>
</organism>
<accession>A0A2P2E1X8</accession>
<dbReference type="AlphaFoldDB" id="A0A2P2E1X8"/>
<reference evidence="2 3" key="1">
    <citation type="submission" date="2018-02" db="EMBL/GenBank/DDBJ databases">
        <title>Novel Leptospira species isolated from soil and water in Japan.</title>
        <authorList>
            <person name="Nakao R."/>
            <person name="Masuzawa T."/>
        </authorList>
    </citation>
    <scope>NUCLEOTIDE SEQUENCE [LARGE SCALE GENOMIC DNA]</scope>
    <source>
        <strain evidence="2 3">YH101</strain>
    </source>
</reference>
<proteinExistence type="predicted"/>
<comment type="caution">
    <text evidence="2">The sequence shown here is derived from an EMBL/GenBank/DDBJ whole genome shotgun (WGS) entry which is preliminary data.</text>
</comment>
<gene>
    <name evidence="2" type="ORF">LPTSP4_24290</name>
</gene>
<dbReference type="OrthoDB" id="338892at2"/>
<evidence type="ECO:0000256" key="1">
    <source>
        <dbReference type="SAM" id="SignalP"/>
    </source>
</evidence>